<protein>
    <submittedName>
        <fullName evidence="1">Uncharacterized protein</fullName>
    </submittedName>
</protein>
<proteinExistence type="predicted"/>
<dbReference type="Proteomes" id="UP000298493">
    <property type="component" value="Unassembled WGS sequence"/>
</dbReference>
<organism evidence="1 2">
    <name type="scientific">Venturia nashicola</name>
    <dbReference type="NCBI Taxonomy" id="86259"/>
    <lineage>
        <taxon>Eukaryota</taxon>
        <taxon>Fungi</taxon>
        <taxon>Dikarya</taxon>
        <taxon>Ascomycota</taxon>
        <taxon>Pezizomycotina</taxon>
        <taxon>Dothideomycetes</taxon>
        <taxon>Pleosporomycetidae</taxon>
        <taxon>Venturiales</taxon>
        <taxon>Venturiaceae</taxon>
        <taxon>Venturia</taxon>
    </lineage>
</organism>
<evidence type="ECO:0000313" key="2">
    <source>
        <dbReference type="Proteomes" id="UP000298493"/>
    </source>
</evidence>
<dbReference type="EMBL" id="SNSC02000023">
    <property type="protein sequence ID" value="TID14206.1"/>
    <property type="molecule type" value="Genomic_DNA"/>
</dbReference>
<evidence type="ECO:0000313" key="1">
    <source>
        <dbReference type="EMBL" id="TID14206.1"/>
    </source>
</evidence>
<keyword evidence="2" id="KW-1185">Reference proteome</keyword>
<reference evidence="1 2" key="1">
    <citation type="submission" date="2019-04" db="EMBL/GenBank/DDBJ databases">
        <title>High contiguity whole genome sequence and gene annotation resource for two Venturia nashicola isolates.</title>
        <authorList>
            <person name="Prokchorchik M."/>
            <person name="Won K."/>
            <person name="Lee Y."/>
            <person name="Choi E.D."/>
            <person name="Segonzac C."/>
            <person name="Sohn K.H."/>
        </authorList>
    </citation>
    <scope>NUCLEOTIDE SEQUENCE [LARGE SCALE GENOMIC DNA]</scope>
    <source>
        <strain evidence="1 2">PRI2</strain>
    </source>
</reference>
<accession>A0A4Z1P1Q0</accession>
<comment type="caution">
    <text evidence="1">The sequence shown here is derived from an EMBL/GenBank/DDBJ whole genome shotgun (WGS) entry which is preliminary data.</text>
</comment>
<dbReference type="AlphaFoldDB" id="A0A4Z1P1Q0"/>
<name>A0A4Z1P1Q0_9PEZI</name>
<gene>
    <name evidence="1" type="ORF">E6O75_ATG09285</name>
</gene>
<sequence length="153" mass="17556">MNGWLYEGGFHNWKWDVCDYEVTTITKYPTTTTRNHTMMISSKTWQGKPDGSERILFQKEIAFVPVSQMPPTLRVGTLHAWEKPGRGKGYKEDSVVPPTRDIVRGRKVTYVWQSMTSIAVTFRVLQMKPPMIGSRRSVLGLGWMDGWSCLKSL</sequence>